<accession>A0ABV5RDS0</accession>
<name>A0ABV5RDS0_9ACTN</name>
<evidence type="ECO:0000256" key="2">
    <source>
        <dbReference type="SAM" id="Phobius"/>
    </source>
</evidence>
<keyword evidence="4" id="KW-1185">Reference proteome</keyword>
<protein>
    <recommendedName>
        <fullName evidence="5">Bi-functional transferase/deacetylase</fullName>
    </recommendedName>
</protein>
<feature type="transmembrane region" description="Helical" evidence="2">
    <location>
        <begin position="57"/>
        <end position="78"/>
    </location>
</feature>
<feature type="compositionally biased region" description="Basic and acidic residues" evidence="1">
    <location>
        <begin position="1"/>
        <end position="13"/>
    </location>
</feature>
<evidence type="ECO:0000313" key="4">
    <source>
        <dbReference type="Proteomes" id="UP001589710"/>
    </source>
</evidence>
<sequence length="146" mass="14109">MHVDTAIEKDPPRGGRRKHAGTPRSRAAAGTGTEAHEGPVFVDSSGRRARLFRRAGIALGVACVGYVAVLGLAFMGGISMSPSELIPFGGAPSAQGGPGGNTPPGGAGAPPSGPPAGERPTASPSVSASVTVPASAASVSVTTGTG</sequence>
<feature type="region of interest" description="Disordered" evidence="1">
    <location>
        <begin position="84"/>
        <end position="146"/>
    </location>
</feature>
<keyword evidence="2" id="KW-0812">Transmembrane</keyword>
<organism evidence="3 4">
    <name type="scientific">Streptomyces yanii</name>
    <dbReference type="NCBI Taxonomy" id="78510"/>
    <lineage>
        <taxon>Bacteria</taxon>
        <taxon>Bacillati</taxon>
        <taxon>Actinomycetota</taxon>
        <taxon>Actinomycetes</taxon>
        <taxon>Kitasatosporales</taxon>
        <taxon>Streptomycetaceae</taxon>
        <taxon>Streptomyces</taxon>
    </lineage>
</organism>
<evidence type="ECO:0000313" key="3">
    <source>
        <dbReference type="EMBL" id="MFB9576023.1"/>
    </source>
</evidence>
<dbReference type="RefSeq" id="WP_345511267.1">
    <property type="nucleotide sequence ID" value="NZ_BAAAXD010000011.1"/>
</dbReference>
<comment type="caution">
    <text evidence="3">The sequence shown here is derived from an EMBL/GenBank/DDBJ whole genome shotgun (WGS) entry which is preliminary data.</text>
</comment>
<dbReference type="Proteomes" id="UP001589710">
    <property type="component" value="Unassembled WGS sequence"/>
</dbReference>
<feature type="compositionally biased region" description="Gly residues" evidence="1">
    <location>
        <begin position="96"/>
        <end position="108"/>
    </location>
</feature>
<reference evidence="3 4" key="1">
    <citation type="submission" date="2024-09" db="EMBL/GenBank/DDBJ databases">
        <authorList>
            <person name="Sun Q."/>
            <person name="Mori K."/>
        </authorList>
    </citation>
    <scope>NUCLEOTIDE SEQUENCE [LARGE SCALE GENOMIC DNA]</scope>
    <source>
        <strain evidence="3 4">JCM 3331</strain>
    </source>
</reference>
<keyword evidence="2" id="KW-1133">Transmembrane helix</keyword>
<evidence type="ECO:0008006" key="5">
    <source>
        <dbReference type="Google" id="ProtNLM"/>
    </source>
</evidence>
<dbReference type="EMBL" id="JBHMCG010000118">
    <property type="protein sequence ID" value="MFB9576023.1"/>
    <property type="molecule type" value="Genomic_DNA"/>
</dbReference>
<keyword evidence="2" id="KW-0472">Membrane</keyword>
<proteinExistence type="predicted"/>
<feature type="region of interest" description="Disordered" evidence="1">
    <location>
        <begin position="1"/>
        <end position="46"/>
    </location>
</feature>
<gene>
    <name evidence="3" type="ORF">ACFFTL_27980</name>
</gene>
<feature type="compositionally biased region" description="Low complexity" evidence="1">
    <location>
        <begin position="120"/>
        <end position="146"/>
    </location>
</feature>
<evidence type="ECO:0000256" key="1">
    <source>
        <dbReference type="SAM" id="MobiDB-lite"/>
    </source>
</evidence>